<dbReference type="PANTHER" id="PTHR43201">
    <property type="entry name" value="ACYL-COA SYNTHETASE"/>
    <property type="match status" value="1"/>
</dbReference>
<dbReference type="Proteomes" id="UP000005139">
    <property type="component" value="Unassembled WGS sequence"/>
</dbReference>
<evidence type="ECO:0000259" key="3">
    <source>
        <dbReference type="Pfam" id="PF00501"/>
    </source>
</evidence>
<dbReference type="Gene3D" id="3.30.300.30">
    <property type="match status" value="1"/>
</dbReference>
<organism evidence="4 5">
    <name type="scientific">Thermosinus carboxydivorans Nor1</name>
    <dbReference type="NCBI Taxonomy" id="401526"/>
    <lineage>
        <taxon>Bacteria</taxon>
        <taxon>Bacillati</taxon>
        <taxon>Bacillota</taxon>
        <taxon>Negativicutes</taxon>
        <taxon>Selenomonadales</taxon>
        <taxon>Sporomusaceae</taxon>
        <taxon>Thermosinus</taxon>
    </lineage>
</organism>
<evidence type="ECO:0000256" key="1">
    <source>
        <dbReference type="ARBA" id="ARBA00006432"/>
    </source>
</evidence>
<keyword evidence="2" id="KW-0436">Ligase</keyword>
<dbReference type="GO" id="GO:0006631">
    <property type="term" value="P:fatty acid metabolic process"/>
    <property type="evidence" value="ECO:0007669"/>
    <property type="project" value="TreeGrafter"/>
</dbReference>
<dbReference type="GO" id="GO:0031956">
    <property type="term" value="F:medium-chain fatty acid-CoA ligase activity"/>
    <property type="evidence" value="ECO:0007669"/>
    <property type="project" value="TreeGrafter"/>
</dbReference>
<evidence type="ECO:0000256" key="2">
    <source>
        <dbReference type="ARBA" id="ARBA00022598"/>
    </source>
</evidence>
<dbReference type="RefSeq" id="WP_007289432.1">
    <property type="nucleotide sequence ID" value="NZ_AAWL01000009.1"/>
</dbReference>
<dbReference type="InterPro" id="IPR000873">
    <property type="entry name" value="AMP-dep_synth/lig_dom"/>
</dbReference>
<keyword evidence="5" id="KW-1185">Reference proteome</keyword>
<name>A1HQX1_9FIRM</name>
<comment type="similarity">
    <text evidence="1">Belongs to the ATP-dependent AMP-binding enzyme family.</text>
</comment>
<dbReference type="AlphaFoldDB" id="A1HQX1"/>
<dbReference type="InterPro" id="IPR045851">
    <property type="entry name" value="AMP-bd_C_sf"/>
</dbReference>
<reference evidence="4 5" key="1">
    <citation type="submission" date="2007-01" db="EMBL/GenBank/DDBJ databases">
        <title>Annotation of the draft genome assembly of Thermosinus carboxydivorans Nor1.</title>
        <authorList>
            <consortium name="US DOE Joint Genome Institute (JGI-ORNL)"/>
            <person name="Larimer F."/>
            <person name="Land M."/>
            <person name="Hauser L."/>
        </authorList>
    </citation>
    <scope>NUCLEOTIDE SEQUENCE [LARGE SCALE GENOMIC DNA]</scope>
    <source>
        <strain evidence="4 5">Nor1</strain>
    </source>
</reference>
<dbReference type="Pfam" id="PF00501">
    <property type="entry name" value="AMP-binding"/>
    <property type="match status" value="1"/>
</dbReference>
<dbReference type="Gene3D" id="3.40.50.980">
    <property type="match status" value="1"/>
</dbReference>
<dbReference type="eggNOG" id="COG0318">
    <property type="taxonomic scope" value="Bacteria"/>
</dbReference>
<dbReference type="PROSITE" id="PS00455">
    <property type="entry name" value="AMP_BINDING"/>
    <property type="match status" value="1"/>
</dbReference>
<feature type="domain" description="AMP-dependent synthetase/ligase" evidence="3">
    <location>
        <begin position="7"/>
        <end position="58"/>
    </location>
</feature>
<dbReference type="EMBL" id="AAWL01000009">
    <property type="protein sequence ID" value="EAX47481.1"/>
    <property type="molecule type" value="Genomic_DNA"/>
</dbReference>
<dbReference type="InterPro" id="IPR020845">
    <property type="entry name" value="AMP-binding_CS"/>
</dbReference>
<proteinExistence type="inferred from homology"/>
<evidence type="ECO:0000313" key="5">
    <source>
        <dbReference type="Proteomes" id="UP000005139"/>
    </source>
</evidence>
<protein>
    <submittedName>
        <fullName evidence="4">Long-chain acyl-CoA synthetases (AMP-forming)-like</fullName>
    </submittedName>
</protein>
<dbReference type="SUPFAM" id="SSF56801">
    <property type="entry name" value="Acetyl-CoA synthetase-like"/>
    <property type="match status" value="2"/>
</dbReference>
<dbReference type="OrthoDB" id="9778383at2"/>
<evidence type="ECO:0000313" key="4">
    <source>
        <dbReference type="EMBL" id="EAX47481.1"/>
    </source>
</evidence>
<dbReference type="PANTHER" id="PTHR43201:SF5">
    <property type="entry name" value="MEDIUM-CHAIN ACYL-COA LIGASE ACSF2, MITOCHONDRIAL"/>
    <property type="match status" value="1"/>
</dbReference>
<accession>A1HQX1</accession>
<sequence>MTVLHRRPPALLADHPCAIIYTSGTTGNPKGAVLTHKNLVSNAGAFRDVLPVCAEDNVRAYLVMAEGYTFDKRAIREYLQANLAGYKIPRDFILVDALPKNQTGKILKRLLRDQITQTASGQAG</sequence>
<reference evidence="4 5" key="2">
    <citation type="submission" date="2007-01" db="EMBL/GenBank/DDBJ databases">
        <title>Sequencing of the draft genome and assembly of Thermosinus carboxydivorans Nor1.</title>
        <authorList>
            <consortium name="US DOE Joint Genome Institute (JGI-PGF)"/>
            <person name="Copeland A."/>
            <person name="Lucas S."/>
            <person name="Lapidus A."/>
            <person name="Barry K."/>
            <person name="Glavina del Rio T."/>
            <person name="Dalin E."/>
            <person name="Tice H."/>
            <person name="Bruce D."/>
            <person name="Pitluck S."/>
            <person name="Richardson P."/>
        </authorList>
    </citation>
    <scope>NUCLEOTIDE SEQUENCE [LARGE SCALE GENOMIC DNA]</scope>
    <source>
        <strain evidence="4 5">Nor1</strain>
    </source>
</reference>
<comment type="caution">
    <text evidence="4">The sequence shown here is derived from an EMBL/GenBank/DDBJ whole genome shotgun (WGS) entry which is preliminary data.</text>
</comment>
<gene>
    <name evidence="4" type="ORF">TcarDRAFT_1216</name>
</gene>